<keyword evidence="2" id="KW-1185">Reference proteome</keyword>
<name>A0ACC1PPZ9_9APHY</name>
<protein>
    <submittedName>
        <fullName evidence="1">Uncharacterized protein</fullName>
    </submittedName>
</protein>
<dbReference type="Proteomes" id="UP001144978">
    <property type="component" value="Unassembled WGS sequence"/>
</dbReference>
<evidence type="ECO:0000313" key="2">
    <source>
        <dbReference type="Proteomes" id="UP001144978"/>
    </source>
</evidence>
<sequence>MPSTALHAETAAPSATSSPPGSSCLALSQPLTTIPSACTATSPAAHPVPIVPCLPDNNVASSSTAAPEAAITGPVSTRPVRVRRAPRRADEAVDDSESGRKPGKRRRFTTAATSAPSPSPAATSAPLPSPAAASAPSPSSAATSAPSPALPSPAATSTHSPAATYATPQSIPSPNAPLFAALVRRHRSPPAAPSQAPPG</sequence>
<accession>A0ACC1PPZ9</accession>
<dbReference type="EMBL" id="JANSHE010002073">
    <property type="protein sequence ID" value="KAJ2995996.1"/>
    <property type="molecule type" value="Genomic_DNA"/>
</dbReference>
<comment type="caution">
    <text evidence="1">The sequence shown here is derived from an EMBL/GenBank/DDBJ whole genome shotgun (WGS) entry which is preliminary data.</text>
</comment>
<gene>
    <name evidence="1" type="ORF">NUW54_g7289</name>
</gene>
<proteinExistence type="predicted"/>
<evidence type="ECO:0000313" key="1">
    <source>
        <dbReference type="EMBL" id="KAJ2995996.1"/>
    </source>
</evidence>
<reference evidence="1" key="1">
    <citation type="submission" date="2022-08" db="EMBL/GenBank/DDBJ databases">
        <title>Genome Sequence of Pycnoporus sanguineus.</title>
        <authorList>
            <person name="Buettner E."/>
        </authorList>
    </citation>
    <scope>NUCLEOTIDE SEQUENCE</scope>
    <source>
        <strain evidence="1">CG-C14</strain>
    </source>
</reference>
<organism evidence="1 2">
    <name type="scientific">Trametes sanguinea</name>
    <dbReference type="NCBI Taxonomy" id="158606"/>
    <lineage>
        <taxon>Eukaryota</taxon>
        <taxon>Fungi</taxon>
        <taxon>Dikarya</taxon>
        <taxon>Basidiomycota</taxon>
        <taxon>Agaricomycotina</taxon>
        <taxon>Agaricomycetes</taxon>
        <taxon>Polyporales</taxon>
        <taxon>Polyporaceae</taxon>
        <taxon>Trametes</taxon>
    </lineage>
</organism>